<keyword evidence="1" id="KW-0812">Transmembrane</keyword>
<evidence type="ECO:0000256" key="1">
    <source>
        <dbReference type="SAM" id="Phobius"/>
    </source>
</evidence>
<protein>
    <submittedName>
        <fullName evidence="2">Uncharacterized protein</fullName>
    </submittedName>
</protein>
<accession>A0A812DMC3</accession>
<feature type="transmembrane region" description="Helical" evidence="1">
    <location>
        <begin position="82"/>
        <end position="103"/>
    </location>
</feature>
<feature type="transmembrane region" description="Helical" evidence="1">
    <location>
        <begin position="331"/>
        <end position="349"/>
    </location>
</feature>
<sequence length="391" mass="45399">MPTGNLRLWDISSNVRPRLATTRKRYKEWRRDTHTVFHHISFYLCRSHVLNCPPLLHFSFISLLPRLLYIILPFLSSSMFIFLPILLLFFFTLVHFFFLFIFFRPSSFSPPPPPPSHPPHISLFNFTFFWFFLTSPTLYFSSSFSCSPHIFTFPTSSSFLLLFFLSFRLLRLFNTPFLSRSSSLISKFHFLTFVLFSTCFIIRNRKIIPSLFKSPSLPFFPFLPLSPSLSFLLSFFSPLSPTTSPSLALSLFLSFFVHLSHSLSFPFFHSFHLFLFSSLPHHFTLSRSLSLPLFLRPSLSLSLSFPFFHSFRLFLFSSLSFLLSLTSLHPLSLPLSSSLFLSFFVTLFLRPSFSPLPPLPLSVSNNFPELSKFMPTSFARSSQSTFPHIHI</sequence>
<reference evidence="2" key="1">
    <citation type="submission" date="2021-01" db="EMBL/GenBank/DDBJ databases">
        <authorList>
            <person name="Li R."/>
            <person name="Bekaert M."/>
        </authorList>
    </citation>
    <scope>NUCLEOTIDE SEQUENCE</scope>
    <source>
        <strain evidence="2">Farmed</strain>
    </source>
</reference>
<feature type="transmembrane region" description="Helical" evidence="1">
    <location>
        <begin position="185"/>
        <end position="204"/>
    </location>
</feature>
<comment type="caution">
    <text evidence="2">The sequence shown here is derived from an EMBL/GenBank/DDBJ whole genome shotgun (WGS) entry which is preliminary data.</text>
</comment>
<keyword evidence="1" id="KW-0472">Membrane</keyword>
<keyword evidence="3" id="KW-1185">Reference proteome</keyword>
<feature type="transmembrane region" description="Helical" evidence="1">
    <location>
        <begin position="216"/>
        <end position="236"/>
    </location>
</feature>
<feature type="transmembrane region" description="Helical" evidence="1">
    <location>
        <begin position="123"/>
        <end position="141"/>
    </location>
</feature>
<proteinExistence type="predicted"/>
<evidence type="ECO:0000313" key="3">
    <source>
        <dbReference type="Proteomes" id="UP000597762"/>
    </source>
</evidence>
<organism evidence="2 3">
    <name type="scientific">Acanthosepion pharaonis</name>
    <name type="common">Pharaoh cuttlefish</name>
    <name type="synonym">Sepia pharaonis</name>
    <dbReference type="NCBI Taxonomy" id="158019"/>
    <lineage>
        <taxon>Eukaryota</taxon>
        <taxon>Metazoa</taxon>
        <taxon>Spiralia</taxon>
        <taxon>Lophotrochozoa</taxon>
        <taxon>Mollusca</taxon>
        <taxon>Cephalopoda</taxon>
        <taxon>Coleoidea</taxon>
        <taxon>Decapodiformes</taxon>
        <taxon>Sepiida</taxon>
        <taxon>Sepiina</taxon>
        <taxon>Sepiidae</taxon>
        <taxon>Acanthosepion</taxon>
    </lineage>
</organism>
<evidence type="ECO:0000313" key="2">
    <source>
        <dbReference type="EMBL" id="CAE1306453.1"/>
    </source>
</evidence>
<feature type="transmembrane region" description="Helical" evidence="1">
    <location>
        <begin position="248"/>
        <end position="268"/>
    </location>
</feature>
<dbReference type="Proteomes" id="UP000597762">
    <property type="component" value="Unassembled WGS sequence"/>
</dbReference>
<keyword evidence="1" id="KW-1133">Transmembrane helix</keyword>
<dbReference type="EMBL" id="CAHIKZ030004034">
    <property type="protein sequence ID" value="CAE1306453.1"/>
    <property type="molecule type" value="Genomic_DNA"/>
</dbReference>
<feature type="transmembrane region" description="Helical" evidence="1">
    <location>
        <begin position="55"/>
        <end position="75"/>
    </location>
</feature>
<name>A0A812DMC3_ACAPH</name>
<feature type="transmembrane region" description="Helical" evidence="1">
    <location>
        <begin position="153"/>
        <end position="173"/>
    </location>
</feature>
<gene>
    <name evidence="2" type="ORF">SPHA_58727</name>
</gene>
<dbReference type="AlphaFoldDB" id="A0A812DMC3"/>